<dbReference type="Proteomes" id="UP001465976">
    <property type="component" value="Unassembled WGS sequence"/>
</dbReference>
<comment type="caution">
    <text evidence="2">The sequence shown here is derived from an EMBL/GenBank/DDBJ whole genome shotgun (WGS) entry which is preliminary data.</text>
</comment>
<feature type="compositionally biased region" description="Polar residues" evidence="1">
    <location>
        <begin position="160"/>
        <end position="170"/>
    </location>
</feature>
<name>A0ABR3FJN3_9AGAR</name>
<keyword evidence="3" id="KW-1185">Reference proteome</keyword>
<accession>A0ABR3FJN3</accession>
<evidence type="ECO:0000256" key="1">
    <source>
        <dbReference type="SAM" id="MobiDB-lite"/>
    </source>
</evidence>
<evidence type="ECO:0000313" key="2">
    <source>
        <dbReference type="EMBL" id="KAL0575450.1"/>
    </source>
</evidence>
<organism evidence="2 3">
    <name type="scientific">Marasmius crinis-equi</name>
    <dbReference type="NCBI Taxonomy" id="585013"/>
    <lineage>
        <taxon>Eukaryota</taxon>
        <taxon>Fungi</taxon>
        <taxon>Dikarya</taxon>
        <taxon>Basidiomycota</taxon>
        <taxon>Agaricomycotina</taxon>
        <taxon>Agaricomycetes</taxon>
        <taxon>Agaricomycetidae</taxon>
        <taxon>Agaricales</taxon>
        <taxon>Marasmiineae</taxon>
        <taxon>Marasmiaceae</taxon>
        <taxon>Marasmius</taxon>
    </lineage>
</organism>
<feature type="compositionally biased region" description="Basic and acidic residues" evidence="1">
    <location>
        <begin position="145"/>
        <end position="158"/>
    </location>
</feature>
<gene>
    <name evidence="2" type="ORF">V5O48_006519</name>
</gene>
<feature type="region of interest" description="Disordered" evidence="1">
    <location>
        <begin position="145"/>
        <end position="177"/>
    </location>
</feature>
<evidence type="ECO:0000313" key="3">
    <source>
        <dbReference type="Proteomes" id="UP001465976"/>
    </source>
</evidence>
<reference evidence="2 3" key="1">
    <citation type="submission" date="2024-02" db="EMBL/GenBank/DDBJ databases">
        <title>A draft genome for the cacao thread blight pathogen Marasmius crinis-equi.</title>
        <authorList>
            <person name="Cohen S.P."/>
            <person name="Baruah I.K."/>
            <person name="Amoako-Attah I."/>
            <person name="Bukari Y."/>
            <person name="Meinhardt L.W."/>
            <person name="Bailey B.A."/>
        </authorList>
    </citation>
    <scope>NUCLEOTIDE SEQUENCE [LARGE SCALE GENOMIC DNA]</scope>
    <source>
        <strain evidence="2 3">GH-76</strain>
    </source>
</reference>
<sequence>MHGVTTVLEENITITDPRWSTQIHQSVEVLGRLCFGLDIEMQNTRTLFHSFNVVWEGEVSHVNTTYTSGSGFINIIVLPTDATLFTAKLSYAGKILTEDFQGDHRYHTTTILTFADYDYIQLSAPDGGVVPFLIYYYMQPRGITPDEDKRPHLEERNDVPNATQPSTESSDPIDEFC</sequence>
<proteinExistence type="predicted"/>
<protein>
    <submittedName>
        <fullName evidence="2">Uncharacterized protein</fullName>
    </submittedName>
</protein>
<dbReference type="EMBL" id="JBAHYK010000303">
    <property type="protein sequence ID" value="KAL0575450.1"/>
    <property type="molecule type" value="Genomic_DNA"/>
</dbReference>